<evidence type="ECO:0000256" key="2">
    <source>
        <dbReference type="ARBA" id="ARBA00010835"/>
    </source>
</evidence>
<reference evidence="9" key="1">
    <citation type="submission" date="2020-10" db="EMBL/GenBank/DDBJ databases">
        <title>An improved Amphimedon queenslandica hologenome assembly reveals how three proteobacterial symbionts can extend the metabolic phenotypic of their marine sponge host.</title>
        <authorList>
            <person name="Degnan B."/>
            <person name="Degnan S."/>
            <person name="Xiang X."/>
        </authorList>
    </citation>
    <scope>NUCLEOTIDE SEQUENCE</scope>
    <source>
        <strain evidence="9">AqS2</strain>
    </source>
</reference>
<evidence type="ECO:0000256" key="5">
    <source>
        <dbReference type="HAMAP-Rule" id="MF_00093"/>
    </source>
</evidence>
<dbReference type="FunFam" id="3.30.70.1660:FF:000002">
    <property type="entry name" value="Peptide chain release factor 1"/>
    <property type="match status" value="1"/>
</dbReference>
<evidence type="ECO:0000313" key="9">
    <source>
        <dbReference type="EMBL" id="MBF2735082.1"/>
    </source>
</evidence>
<dbReference type="EMBL" id="JADHEI010000033">
    <property type="protein sequence ID" value="MBF2735082.1"/>
    <property type="molecule type" value="Genomic_DNA"/>
</dbReference>
<keyword evidence="7" id="KW-0175">Coiled coil</keyword>
<dbReference type="GO" id="GO:0005737">
    <property type="term" value="C:cytoplasm"/>
    <property type="evidence" value="ECO:0007669"/>
    <property type="project" value="UniProtKB-SubCell"/>
</dbReference>
<dbReference type="Proteomes" id="UP000604381">
    <property type="component" value="Unassembled WGS sequence"/>
</dbReference>
<evidence type="ECO:0000256" key="7">
    <source>
        <dbReference type="SAM" id="Coils"/>
    </source>
</evidence>
<protein>
    <recommendedName>
        <fullName evidence="5 6">Peptide chain release factor 1</fullName>
        <shortName evidence="5">RF-1</shortName>
    </recommendedName>
</protein>
<dbReference type="PROSITE" id="PS00745">
    <property type="entry name" value="RF_PROK_I"/>
    <property type="match status" value="1"/>
</dbReference>
<keyword evidence="4 5" id="KW-0648">Protein biosynthesis</keyword>
<dbReference type="InterPro" id="IPR000352">
    <property type="entry name" value="Pep_chain_release_fac_I"/>
</dbReference>
<evidence type="ECO:0000256" key="1">
    <source>
        <dbReference type="ARBA" id="ARBA00002986"/>
    </source>
</evidence>
<dbReference type="Pfam" id="PF00472">
    <property type="entry name" value="RF-1"/>
    <property type="match status" value="1"/>
</dbReference>
<evidence type="ECO:0000256" key="4">
    <source>
        <dbReference type="ARBA" id="ARBA00022917"/>
    </source>
</evidence>
<name>A0A930XWG9_9GAMM</name>
<dbReference type="Gene3D" id="6.10.140.1950">
    <property type="match status" value="1"/>
</dbReference>
<evidence type="ECO:0000259" key="8">
    <source>
        <dbReference type="PROSITE" id="PS00745"/>
    </source>
</evidence>
<dbReference type="GO" id="GO:0016149">
    <property type="term" value="F:translation release factor activity, codon specific"/>
    <property type="evidence" value="ECO:0007669"/>
    <property type="project" value="UniProtKB-UniRule"/>
</dbReference>
<keyword evidence="10" id="KW-1185">Reference proteome</keyword>
<feature type="modified residue" description="N5-methylglutamine" evidence="5">
    <location>
        <position position="238"/>
    </location>
</feature>
<dbReference type="FunFam" id="3.30.160.20:FF:000004">
    <property type="entry name" value="Peptide chain release factor 1"/>
    <property type="match status" value="1"/>
</dbReference>
<dbReference type="Gene3D" id="3.30.70.1660">
    <property type="match status" value="2"/>
</dbReference>
<keyword evidence="5" id="KW-0963">Cytoplasm</keyword>
<evidence type="ECO:0000256" key="3">
    <source>
        <dbReference type="ARBA" id="ARBA00022481"/>
    </source>
</evidence>
<feature type="coiled-coil region" evidence="7">
    <location>
        <begin position="6"/>
        <end position="33"/>
    </location>
</feature>
<gene>
    <name evidence="5 9" type="primary">prfA</name>
    <name evidence="9" type="ORF">ISN26_03195</name>
</gene>
<comment type="function">
    <text evidence="1 5">Peptide chain release factor 1 directs the termination of translation in response to the peptide chain termination codons UAG and UAA.</text>
</comment>
<dbReference type="Pfam" id="PF03462">
    <property type="entry name" value="PCRF"/>
    <property type="match status" value="1"/>
</dbReference>
<evidence type="ECO:0000256" key="6">
    <source>
        <dbReference type="NCBIfam" id="TIGR00019"/>
    </source>
</evidence>
<dbReference type="Gene3D" id="3.30.160.20">
    <property type="match status" value="1"/>
</dbReference>
<organism evidence="9 10">
    <name type="scientific">Candidatus Amphirhobacter heronislandensis</name>
    <dbReference type="NCBI Taxonomy" id="1732024"/>
    <lineage>
        <taxon>Bacteria</taxon>
        <taxon>Pseudomonadati</taxon>
        <taxon>Pseudomonadota</taxon>
        <taxon>Gammaproteobacteria</taxon>
        <taxon>Candidatus Tethybacterales</taxon>
        <taxon>Candidatus Tethybacteraceae</taxon>
        <taxon>Candidatus Amphirhobacter</taxon>
    </lineage>
</organism>
<dbReference type="PANTHER" id="PTHR43804">
    <property type="entry name" value="LD18447P"/>
    <property type="match status" value="1"/>
</dbReference>
<feature type="coiled-coil region" evidence="7">
    <location>
        <begin position="59"/>
        <end position="99"/>
    </location>
</feature>
<comment type="PTM">
    <text evidence="5">Methylated by PrmC. Methylation increases the termination efficiency of RF1.</text>
</comment>
<dbReference type="SUPFAM" id="SSF75620">
    <property type="entry name" value="Release factor"/>
    <property type="match status" value="1"/>
</dbReference>
<comment type="subcellular location">
    <subcellularLocation>
        <location evidence="5">Cytoplasm</location>
    </subcellularLocation>
</comment>
<comment type="caution">
    <text evidence="9">The sequence shown here is derived from an EMBL/GenBank/DDBJ whole genome shotgun (WGS) entry which is preliminary data.</text>
</comment>
<proteinExistence type="inferred from homology"/>
<dbReference type="AlphaFoldDB" id="A0A930XWG9"/>
<keyword evidence="3 5" id="KW-0488">Methylation</keyword>
<accession>A0A930XWG9</accession>
<feature type="domain" description="Prokaryotic-type class I peptide chain release factors" evidence="8">
    <location>
        <begin position="231"/>
        <end position="247"/>
    </location>
</feature>
<dbReference type="InterPro" id="IPR045853">
    <property type="entry name" value="Pep_chain_release_fac_I_sf"/>
</dbReference>
<dbReference type="SMART" id="SM00937">
    <property type="entry name" value="PCRF"/>
    <property type="match status" value="1"/>
</dbReference>
<dbReference type="PANTHER" id="PTHR43804:SF7">
    <property type="entry name" value="LD18447P"/>
    <property type="match status" value="1"/>
</dbReference>
<sequence>MASGVNAKVSERLAKAQRRLEEISALLADAQTAKDSRRLKELYKEHSELAPAVELYGKWQDAQRELREAEELLADEELKEMAAEEVEKATAALAAAEQELLLELQPKDPDDDKNCFLEIRAGAGGQESCIFAGDLLRMYARWCEVNRLKHEVLSSSEGEAGGFKEIIAKIEGKQATALLKHEAGAHRVQRVPETESQGRIHTSVCTVAVMPEVETAEIGINPSELRVDTYRSSGAGGQHVNTTDSAVRITHLPTGIVAESQNDRSQHRNRERAMAMLAARVNDHFRRIKDAEIEDSRRKMVGSGERNEKIRTYNYPQGRVTDHRVGLTVRRLKEILDGDLHAIHQTLRQAERAAQIEGGE</sequence>
<dbReference type="HAMAP" id="MF_00093">
    <property type="entry name" value="Rel_fac_1"/>
    <property type="match status" value="1"/>
</dbReference>
<dbReference type="NCBIfam" id="NF001859">
    <property type="entry name" value="PRK00591.1"/>
    <property type="match status" value="1"/>
</dbReference>
<dbReference type="InterPro" id="IPR004373">
    <property type="entry name" value="RF-1"/>
</dbReference>
<dbReference type="InterPro" id="IPR050057">
    <property type="entry name" value="Prokaryotic/Mito_RF"/>
</dbReference>
<dbReference type="InterPro" id="IPR005139">
    <property type="entry name" value="PCRF"/>
</dbReference>
<dbReference type="NCBIfam" id="TIGR00019">
    <property type="entry name" value="prfA"/>
    <property type="match status" value="1"/>
</dbReference>
<evidence type="ECO:0000313" key="10">
    <source>
        <dbReference type="Proteomes" id="UP000604381"/>
    </source>
</evidence>
<comment type="similarity">
    <text evidence="2 5">Belongs to the prokaryotic/mitochondrial release factor family.</text>
</comment>